<dbReference type="InterPro" id="IPR001753">
    <property type="entry name" value="Enoyl-CoA_hydra/iso"/>
</dbReference>
<evidence type="ECO:0000256" key="2">
    <source>
        <dbReference type="SAM" id="MobiDB-lite"/>
    </source>
</evidence>
<gene>
    <name evidence="3" type="ORF">QFW80_04855</name>
</gene>
<dbReference type="Gene3D" id="3.90.226.10">
    <property type="entry name" value="2-enoyl-CoA Hydratase, Chain A, domain 1"/>
    <property type="match status" value="1"/>
</dbReference>
<evidence type="ECO:0000256" key="1">
    <source>
        <dbReference type="ARBA" id="ARBA00005254"/>
    </source>
</evidence>
<protein>
    <submittedName>
        <fullName evidence="3">Crotonase/enoyl-CoA hydratase family protein</fullName>
    </submittedName>
</protein>
<accession>A0ABT6JGP6</accession>
<name>A0ABT6JGP6_9GAMM</name>
<comment type="similarity">
    <text evidence="1">Belongs to the enoyl-CoA hydratase/isomerase family.</text>
</comment>
<dbReference type="CDD" id="cd06558">
    <property type="entry name" value="crotonase-like"/>
    <property type="match status" value="1"/>
</dbReference>
<feature type="region of interest" description="Disordered" evidence="2">
    <location>
        <begin position="288"/>
        <end position="308"/>
    </location>
</feature>
<keyword evidence="4" id="KW-1185">Reference proteome</keyword>
<dbReference type="Gene3D" id="6.20.390.30">
    <property type="match status" value="1"/>
</dbReference>
<dbReference type="Proteomes" id="UP001156831">
    <property type="component" value="Unassembled WGS sequence"/>
</dbReference>
<dbReference type="SUPFAM" id="SSF52096">
    <property type="entry name" value="ClpP/crotonase"/>
    <property type="match status" value="1"/>
</dbReference>
<comment type="caution">
    <text evidence="3">The sequence shown here is derived from an EMBL/GenBank/DDBJ whole genome shotgun (WGS) entry which is preliminary data.</text>
</comment>
<reference evidence="3 4" key="1">
    <citation type="submission" date="2023-04" db="EMBL/GenBank/DDBJ databases">
        <title>Luteimonas sp. M1R5S18.</title>
        <authorList>
            <person name="Sun J.-Q."/>
        </authorList>
    </citation>
    <scope>NUCLEOTIDE SEQUENCE [LARGE SCALE GENOMIC DNA]</scope>
    <source>
        <strain evidence="3 4">M1R5S18</strain>
    </source>
</reference>
<proteinExistence type="inferred from homology"/>
<dbReference type="PANTHER" id="PTHR11941">
    <property type="entry name" value="ENOYL-COA HYDRATASE-RELATED"/>
    <property type="match status" value="1"/>
</dbReference>
<dbReference type="PANTHER" id="PTHR11941:SF54">
    <property type="entry name" value="ENOYL-COA HYDRATASE, MITOCHONDRIAL"/>
    <property type="match status" value="1"/>
</dbReference>
<sequence length="308" mass="34201">MTNVELLHRDHSFNTIRVEHDPSNDSLWCFMHAQQAFADPTYRACFSPKMLRELRLFARHAIDTIDRSAKESPTHLAHVVLGSDTHVFNLGGDLGLFLKLIRARDADGLLHYASECVDSIHLLHSRIHPNAHTIGLVEGDALGGGLELALACQTIVAEKGVQMGFPEVLFGLFPGMGAYSLLTQRVSPRVAEEMMLSGTMYSSDELHRMGLVDVLVPKGEGVRAVHELIRQNRRSAGARLALHRVREGAHPVSHDELMRITRIWVDTALQLGDRQLRTMERLVRAQLKRPADDEAATGSDIVGGHAQR</sequence>
<dbReference type="RefSeq" id="WP_280600232.1">
    <property type="nucleotide sequence ID" value="NZ_JARXRN010000020.1"/>
</dbReference>
<dbReference type="EMBL" id="JARXRN010000020">
    <property type="protein sequence ID" value="MDH5829847.1"/>
    <property type="molecule type" value="Genomic_DNA"/>
</dbReference>
<evidence type="ECO:0000313" key="4">
    <source>
        <dbReference type="Proteomes" id="UP001156831"/>
    </source>
</evidence>
<organism evidence="3 4">
    <name type="scientific">Luteimonas rhizosphaericola</name>
    <dbReference type="NCBI Taxonomy" id="3042024"/>
    <lineage>
        <taxon>Bacteria</taxon>
        <taxon>Pseudomonadati</taxon>
        <taxon>Pseudomonadota</taxon>
        <taxon>Gammaproteobacteria</taxon>
        <taxon>Lysobacterales</taxon>
        <taxon>Lysobacteraceae</taxon>
        <taxon>Luteimonas</taxon>
    </lineage>
</organism>
<dbReference type="InterPro" id="IPR029045">
    <property type="entry name" value="ClpP/crotonase-like_dom_sf"/>
</dbReference>
<dbReference type="NCBIfam" id="NF006452">
    <property type="entry name" value="PRK08788.1"/>
    <property type="match status" value="1"/>
</dbReference>
<evidence type="ECO:0000313" key="3">
    <source>
        <dbReference type="EMBL" id="MDH5829847.1"/>
    </source>
</evidence>
<dbReference type="Pfam" id="PF00378">
    <property type="entry name" value="ECH_1"/>
    <property type="match status" value="1"/>
</dbReference>